<dbReference type="EMBL" id="QGNW01000946">
    <property type="protein sequence ID" value="RVW58513.1"/>
    <property type="molecule type" value="Genomic_DNA"/>
</dbReference>
<reference evidence="1 2" key="1">
    <citation type="journal article" date="2018" name="PLoS Genet.">
        <title>Population sequencing reveals clonal diversity and ancestral inbreeding in the grapevine cultivar Chardonnay.</title>
        <authorList>
            <person name="Roach M.J."/>
            <person name="Johnson D.L."/>
            <person name="Bohlmann J."/>
            <person name="van Vuuren H.J."/>
            <person name="Jones S.J."/>
            <person name="Pretorius I.S."/>
            <person name="Schmidt S.A."/>
            <person name="Borneman A.R."/>
        </authorList>
    </citation>
    <scope>NUCLEOTIDE SEQUENCE [LARGE SCALE GENOMIC DNA]</scope>
    <source>
        <strain evidence="2">cv. Chardonnay</strain>
        <tissue evidence="1">Leaf</tissue>
    </source>
</reference>
<proteinExistence type="predicted"/>
<sequence>MVLRSLQPRIARHVVRVPFTDFGSLVLALYDVEDGISKDLWTYSSPADVKGKKPSGRQRSVDYRPQAPHQTYYQTYMSPTLALSYYATQGTERLPISYFATGQPCYVAQFADTKTVFTTGYVVEPSSSKLTKGPRHEIDHCTALRHAIQDLIDQGLVHLDVDEVQTPYVDDVHTSDVQYVIRRVGYCDSRLPQLLDPWRGHLLLRRVETTTTPDGLIHMVIVGRATCIVFSDDDLPQRV</sequence>
<evidence type="ECO:0000313" key="1">
    <source>
        <dbReference type="EMBL" id="RVW58513.1"/>
    </source>
</evidence>
<dbReference type="Proteomes" id="UP000288805">
    <property type="component" value="Unassembled WGS sequence"/>
</dbReference>
<accession>A0A438FEW7</accession>
<evidence type="ECO:0000313" key="2">
    <source>
        <dbReference type="Proteomes" id="UP000288805"/>
    </source>
</evidence>
<dbReference type="AlphaFoldDB" id="A0A438FEW7"/>
<gene>
    <name evidence="1" type="ORF">CK203_110370</name>
</gene>
<comment type="caution">
    <text evidence="1">The sequence shown here is derived from an EMBL/GenBank/DDBJ whole genome shotgun (WGS) entry which is preliminary data.</text>
</comment>
<protein>
    <submittedName>
        <fullName evidence="1">Uncharacterized protein</fullName>
    </submittedName>
</protein>
<organism evidence="1 2">
    <name type="scientific">Vitis vinifera</name>
    <name type="common">Grape</name>
    <dbReference type="NCBI Taxonomy" id="29760"/>
    <lineage>
        <taxon>Eukaryota</taxon>
        <taxon>Viridiplantae</taxon>
        <taxon>Streptophyta</taxon>
        <taxon>Embryophyta</taxon>
        <taxon>Tracheophyta</taxon>
        <taxon>Spermatophyta</taxon>
        <taxon>Magnoliopsida</taxon>
        <taxon>eudicotyledons</taxon>
        <taxon>Gunneridae</taxon>
        <taxon>Pentapetalae</taxon>
        <taxon>rosids</taxon>
        <taxon>Vitales</taxon>
        <taxon>Vitaceae</taxon>
        <taxon>Viteae</taxon>
        <taxon>Vitis</taxon>
    </lineage>
</organism>
<name>A0A438FEW7_VITVI</name>